<accession>A0A495VB97</accession>
<dbReference type="RefSeq" id="WP_120798092.1">
    <property type="nucleotide sequence ID" value="NZ_RBXL01000001.1"/>
</dbReference>
<keyword evidence="3" id="KW-1185">Reference proteome</keyword>
<dbReference type="AlphaFoldDB" id="A0A495VB97"/>
<dbReference type="OrthoDB" id="9800503at2"/>
<organism evidence="2 3">
    <name type="scientific">Thiocapsa rosea</name>
    <dbReference type="NCBI Taxonomy" id="69360"/>
    <lineage>
        <taxon>Bacteria</taxon>
        <taxon>Pseudomonadati</taxon>
        <taxon>Pseudomonadota</taxon>
        <taxon>Gammaproteobacteria</taxon>
        <taxon>Chromatiales</taxon>
        <taxon>Chromatiaceae</taxon>
        <taxon>Thiocapsa</taxon>
    </lineage>
</organism>
<sequence>MKELNVREMRAVIGQLDKLVEEAGEIVVSRRGSPIARILPIAGKRRRPDHADLRARTRRLSTSSAVLIRAERDERG</sequence>
<evidence type="ECO:0000313" key="3">
    <source>
        <dbReference type="Proteomes" id="UP000274556"/>
    </source>
</evidence>
<dbReference type="EMBL" id="RBXL01000001">
    <property type="protein sequence ID" value="RKT45903.1"/>
    <property type="molecule type" value="Genomic_DNA"/>
</dbReference>
<proteinExistence type="inferred from homology"/>
<comment type="caution">
    <text evidence="2">The sequence shown here is derived from an EMBL/GenBank/DDBJ whole genome shotgun (WGS) entry which is preliminary data.</text>
</comment>
<name>A0A495VB97_9GAMM</name>
<gene>
    <name evidence="2" type="ORF">BDD21_3391</name>
</gene>
<evidence type="ECO:0000256" key="1">
    <source>
        <dbReference type="ARBA" id="ARBA00009981"/>
    </source>
</evidence>
<evidence type="ECO:0000313" key="2">
    <source>
        <dbReference type="EMBL" id="RKT45903.1"/>
    </source>
</evidence>
<dbReference type="Proteomes" id="UP000274556">
    <property type="component" value="Unassembled WGS sequence"/>
</dbReference>
<reference evidence="2 3" key="1">
    <citation type="submission" date="2018-10" db="EMBL/GenBank/DDBJ databases">
        <title>Genomic Encyclopedia of Archaeal and Bacterial Type Strains, Phase II (KMG-II): from individual species to whole genera.</title>
        <authorList>
            <person name="Goeker M."/>
        </authorList>
    </citation>
    <scope>NUCLEOTIDE SEQUENCE [LARGE SCALE GENOMIC DNA]</scope>
    <source>
        <strain evidence="2 3">DSM 235</strain>
    </source>
</reference>
<dbReference type="SUPFAM" id="SSF143120">
    <property type="entry name" value="YefM-like"/>
    <property type="match status" value="1"/>
</dbReference>
<comment type="similarity">
    <text evidence="1">Belongs to the phD/YefM antitoxin family.</text>
</comment>
<dbReference type="InterPro" id="IPR036165">
    <property type="entry name" value="YefM-like_sf"/>
</dbReference>
<protein>
    <submittedName>
        <fullName evidence="2">Antitoxin Phd_YefM of type II toxin-antitoxin system</fullName>
    </submittedName>
</protein>